<dbReference type="EMBL" id="JANBVB010003169">
    <property type="protein sequence ID" value="KAJ2880131.1"/>
    <property type="molecule type" value="Genomic_DNA"/>
</dbReference>
<keyword evidence="2" id="KW-1185">Reference proteome</keyword>
<gene>
    <name evidence="1" type="ORF">IWW38_006000</name>
</gene>
<accession>A0ACC1LU62</accession>
<organism evidence="1 2">
    <name type="scientific">Coemansia aciculifera</name>
    <dbReference type="NCBI Taxonomy" id="417176"/>
    <lineage>
        <taxon>Eukaryota</taxon>
        <taxon>Fungi</taxon>
        <taxon>Fungi incertae sedis</taxon>
        <taxon>Zoopagomycota</taxon>
        <taxon>Kickxellomycotina</taxon>
        <taxon>Kickxellomycetes</taxon>
        <taxon>Kickxellales</taxon>
        <taxon>Kickxellaceae</taxon>
        <taxon>Coemansia</taxon>
    </lineage>
</organism>
<reference evidence="1" key="1">
    <citation type="submission" date="2022-07" db="EMBL/GenBank/DDBJ databases">
        <title>Phylogenomic reconstructions and comparative analyses of Kickxellomycotina fungi.</title>
        <authorList>
            <person name="Reynolds N.K."/>
            <person name="Stajich J.E."/>
            <person name="Barry K."/>
            <person name="Grigoriev I.V."/>
            <person name="Crous P."/>
            <person name="Smith M.E."/>
        </authorList>
    </citation>
    <scope>NUCLEOTIDE SEQUENCE</scope>
    <source>
        <strain evidence="1">CBS 190363</strain>
    </source>
</reference>
<dbReference type="Proteomes" id="UP001139981">
    <property type="component" value="Unassembled WGS sequence"/>
</dbReference>
<proteinExistence type="predicted"/>
<comment type="caution">
    <text evidence="1">The sequence shown here is derived from an EMBL/GenBank/DDBJ whole genome shotgun (WGS) entry which is preliminary data.</text>
</comment>
<sequence>TVTGHFMFFLSIYLQSGIGPSQIFMAFNKWTDGYYGFTKHELAELVSVAGSVHFMALVIMQWGNMFAARTRTLSVCQQNPFWGPKRNPLLLVAIPISVAVALFVNEIPWFNTVFLTGRIPAEFFFIPIPFALFLVAAEEGRKYLVRRYPTSFVARIAW</sequence>
<evidence type="ECO:0000313" key="2">
    <source>
        <dbReference type="Proteomes" id="UP001139981"/>
    </source>
</evidence>
<name>A0ACC1LU62_9FUNG</name>
<protein>
    <submittedName>
        <fullName evidence="1">Uncharacterized protein</fullName>
    </submittedName>
</protein>
<evidence type="ECO:0000313" key="1">
    <source>
        <dbReference type="EMBL" id="KAJ2880131.1"/>
    </source>
</evidence>
<feature type="non-terminal residue" evidence="1">
    <location>
        <position position="1"/>
    </location>
</feature>